<organism evidence="2 3">
    <name type="scientific">macacine gammaherpesvirus 12</name>
    <dbReference type="NCBI Taxonomy" id="2560571"/>
    <lineage>
        <taxon>Viruses</taxon>
        <taxon>Duplodnaviria</taxon>
        <taxon>Heunggongvirae</taxon>
        <taxon>Peploviricota</taxon>
        <taxon>Herviviricetes</taxon>
        <taxon>Herpesvirales</taxon>
        <taxon>Orthoherpesviridae</taxon>
        <taxon>Gammaherpesvirinae</taxon>
        <taxon>Rhadinovirus</taxon>
        <taxon>Rhadinovirus macacinegamma12</taxon>
    </lineage>
</organism>
<dbReference type="Pfam" id="PF00605">
    <property type="entry name" value="IRF"/>
    <property type="match status" value="1"/>
</dbReference>
<dbReference type="CDD" id="cd00103">
    <property type="entry name" value="IRF"/>
    <property type="match status" value="1"/>
</dbReference>
<dbReference type="EMBL" id="KP265674">
    <property type="protein sequence ID" value="AJE29708.1"/>
    <property type="molecule type" value="Genomic_DNA"/>
</dbReference>
<reference evidence="2 3" key="1">
    <citation type="submission" date="2018-02" db="EMBL/GenBank/DDBJ databases">
        <title>Complete genome sequence of MneRV2, the pig-tailed macaque RV2 rhadinovirus, and evolutionary relationship with rhesus macaque RRV and human herpesvirus 8/KSHV.</title>
        <authorList>
            <person name="Rose T.M."/>
            <person name="Bruce A.G."/>
        </authorList>
    </citation>
    <scope>NUCLEOTIDE SEQUENCE [LARGE SCALE GENOMIC DNA]</scope>
    <source>
        <strain evidence="2 3">J97167</strain>
    </source>
</reference>
<proteinExistence type="predicted"/>
<dbReference type="Gene3D" id="2.60.200.10">
    <property type="match status" value="1"/>
</dbReference>
<dbReference type="SUPFAM" id="SSF46785">
    <property type="entry name" value="Winged helix' DNA-binding domain"/>
    <property type="match status" value="1"/>
</dbReference>
<dbReference type="GO" id="GO:0000981">
    <property type="term" value="F:DNA-binding transcription factor activity, RNA polymerase II-specific"/>
    <property type="evidence" value="ECO:0007669"/>
    <property type="project" value="TreeGrafter"/>
</dbReference>
<dbReference type="InterPro" id="IPR017855">
    <property type="entry name" value="SMAD-like_dom_sf"/>
</dbReference>
<dbReference type="SUPFAM" id="SSF49879">
    <property type="entry name" value="SMAD/FHA domain"/>
    <property type="match status" value="1"/>
</dbReference>
<dbReference type="InterPro" id="IPR001346">
    <property type="entry name" value="Interferon_reg_fact_DNA-bd_dom"/>
</dbReference>
<dbReference type="SMART" id="SM00348">
    <property type="entry name" value="IRF"/>
    <property type="match status" value="1"/>
</dbReference>
<protein>
    <submittedName>
        <fullName evidence="2">N9-3</fullName>
    </submittedName>
</protein>
<keyword evidence="3" id="KW-1185">Reference proteome</keyword>
<dbReference type="KEGG" id="vg:65099592"/>
<dbReference type="PANTHER" id="PTHR11949">
    <property type="entry name" value="INTERFERON REGULATORY FACTOR"/>
    <property type="match status" value="1"/>
</dbReference>
<dbReference type="InterPro" id="IPR036388">
    <property type="entry name" value="WH-like_DNA-bd_sf"/>
</dbReference>
<name>A0A0B5D6H8_9GAMA</name>
<dbReference type="Proteomes" id="UP000297089">
    <property type="component" value="Segment"/>
</dbReference>
<dbReference type="InterPro" id="IPR036390">
    <property type="entry name" value="WH_DNA-bd_sf"/>
</dbReference>
<dbReference type="InterPro" id="IPR019471">
    <property type="entry name" value="Interferon_reg_factor-3"/>
</dbReference>
<sequence>MERPVRVTKPSSLRGWLVECCETRRHPGMHWLDEEKTLIRIPWNHDRGNRAVEEAEKNIFIDYCRSRGIMRAAGRELTAKECKNWLSSAIRHSQTVSDVSNKDNLTAPYPHRCRTIRLLPITVRACTRCDQASGTTVMLQGLRNEAVDTFGPLGAGVQYAGAVGASGEQCWMLRMTFYYYGDRVGDVVTETPNGVRVLPSSERRPQGHICAAPTTEQALVPEIPENLAPFQVEALRFLDKDLLRGLALWADPSGIYIRWLGQSMAFIQGNVETAGAVTVLPCTRVCRVFNLVDYLKSMVRTPPDGAEQPQACVYLYFGGVPTPDGGVQSTVPLVIQIWHECLWQALSAASV</sequence>
<dbReference type="GO" id="GO:0002376">
    <property type="term" value="P:immune system process"/>
    <property type="evidence" value="ECO:0007669"/>
    <property type="project" value="TreeGrafter"/>
</dbReference>
<dbReference type="InterPro" id="IPR008984">
    <property type="entry name" value="SMAD_FHA_dom_sf"/>
</dbReference>
<dbReference type="Pfam" id="PF10401">
    <property type="entry name" value="IRF-3"/>
    <property type="match status" value="1"/>
</dbReference>
<evidence type="ECO:0000259" key="1">
    <source>
        <dbReference type="PROSITE" id="PS51507"/>
    </source>
</evidence>
<accession>A0A0B5D6H8</accession>
<evidence type="ECO:0000313" key="2">
    <source>
        <dbReference type="EMBL" id="AJE29708.1"/>
    </source>
</evidence>
<dbReference type="SMART" id="SM01243">
    <property type="entry name" value="IRF-3"/>
    <property type="match status" value="1"/>
</dbReference>
<feature type="domain" description="IRF tryptophan pentad repeat" evidence="1">
    <location>
        <begin position="10"/>
        <end position="120"/>
    </location>
</feature>
<gene>
    <name evidence="2" type="primary">N9-3</name>
</gene>
<dbReference type="PANTHER" id="PTHR11949:SF53">
    <property type="entry name" value="IRF TRYPTOPHAN PENTAD REPEAT DOMAIN-CONTAINING PROTEIN"/>
    <property type="match status" value="1"/>
</dbReference>
<dbReference type="GO" id="GO:0000978">
    <property type="term" value="F:RNA polymerase II cis-regulatory region sequence-specific DNA binding"/>
    <property type="evidence" value="ECO:0007669"/>
    <property type="project" value="TreeGrafter"/>
</dbReference>
<evidence type="ECO:0000313" key="3">
    <source>
        <dbReference type="Proteomes" id="UP000297089"/>
    </source>
</evidence>
<dbReference type="PROSITE" id="PS51507">
    <property type="entry name" value="IRF_2"/>
    <property type="match status" value="1"/>
</dbReference>
<dbReference type="Gene3D" id="1.10.10.10">
    <property type="entry name" value="Winged helix-like DNA-binding domain superfamily/Winged helix DNA-binding domain"/>
    <property type="match status" value="1"/>
</dbReference>